<dbReference type="Gene3D" id="2.120.10.80">
    <property type="entry name" value="Kelch-type beta propeller"/>
    <property type="match status" value="1"/>
</dbReference>
<feature type="region of interest" description="Disordered" evidence="3">
    <location>
        <begin position="485"/>
        <end position="506"/>
    </location>
</feature>
<name>A0ABP0QC64_9DINO</name>
<sequence length="561" mass="61843">MACSGRLAEVLNEDALVRICRFLPAGPLLELGTTCADFHHRARHSKELWKELCAFLLGETTLLIHEANWSSSGAADFYQRLFRAAWRCEDFCYDHRLRKSLLSSLPSSDASGLDAGLQPQPCELLGMSGHTAEALGPLVLQIGGMRKSLRANDVVHVTVLNLRERRIFQPTLHPESLKPLQRMRHASCVVRCSFLPASAYGGCVLVLGGHDANTHASRLGLPRPAMRRLMFLQVTQSDGSEIRWLERQAFGTIPEYMYNLQCVSFSGGEKVCVFGGDVPTFEDEYERIQDRTCCFFVYVLELASCTWSAVKTTGSAPDWRSFHAAVGHTSFLDGKDYLITFGGTAEHCEPLAGGHLADMRGYQLDLHDFKWLGGPTENLPAPRLRFGAARYGRHLLIHGGHGGVLTSGNGYVARMNLHTLRWCQPTRWGRLNFSNAAPPLAAGAFETGTPEAGLVLGGAQQTLGGPRILQRLVVLRLRDVSVERDGELPEGESHVATGDGGDDEDDLTHVQLQIRNAQGRHRVVTMPMALLAALRRDTASAEGLLQLLQHLNQDREEPEPD</sequence>
<evidence type="ECO:0000313" key="5">
    <source>
        <dbReference type="Proteomes" id="UP001642464"/>
    </source>
</evidence>
<dbReference type="SUPFAM" id="SSF117281">
    <property type="entry name" value="Kelch motif"/>
    <property type="match status" value="1"/>
</dbReference>
<evidence type="ECO:0000313" key="4">
    <source>
        <dbReference type="EMBL" id="CAK9085847.1"/>
    </source>
</evidence>
<keyword evidence="2" id="KW-0677">Repeat</keyword>
<reference evidence="4 5" key="1">
    <citation type="submission" date="2024-02" db="EMBL/GenBank/DDBJ databases">
        <authorList>
            <person name="Chen Y."/>
            <person name="Shah S."/>
            <person name="Dougan E. K."/>
            <person name="Thang M."/>
            <person name="Chan C."/>
        </authorList>
    </citation>
    <scope>NUCLEOTIDE SEQUENCE [LARGE SCALE GENOMIC DNA]</scope>
</reference>
<proteinExistence type="predicted"/>
<evidence type="ECO:0000256" key="2">
    <source>
        <dbReference type="ARBA" id="ARBA00022737"/>
    </source>
</evidence>
<keyword evidence="5" id="KW-1185">Reference proteome</keyword>
<accession>A0ABP0QC64</accession>
<evidence type="ECO:0000256" key="3">
    <source>
        <dbReference type="SAM" id="MobiDB-lite"/>
    </source>
</evidence>
<organism evidence="4 5">
    <name type="scientific">Durusdinium trenchii</name>
    <dbReference type="NCBI Taxonomy" id="1381693"/>
    <lineage>
        <taxon>Eukaryota</taxon>
        <taxon>Sar</taxon>
        <taxon>Alveolata</taxon>
        <taxon>Dinophyceae</taxon>
        <taxon>Suessiales</taxon>
        <taxon>Symbiodiniaceae</taxon>
        <taxon>Durusdinium</taxon>
    </lineage>
</organism>
<dbReference type="PANTHER" id="PTHR46093">
    <property type="entry name" value="ACYL-COA-BINDING DOMAIN-CONTAINING PROTEIN 5"/>
    <property type="match status" value="1"/>
</dbReference>
<dbReference type="Pfam" id="PF24681">
    <property type="entry name" value="Kelch_KLHDC2_KLHL20_DRC7"/>
    <property type="match status" value="1"/>
</dbReference>
<keyword evidence="1" id="KW-0880">Kelch repeat</keyword>
<comment type="caution">
    <text evidence="4">The sequence shown here is derived from an EMBL/GenBank/DDBJ whole genome shotgun (WGS) entry which is preliminary data.</text>
</comment>
<gene>
    <name evidence="4" type="ORF">SCF082_LOCUS40654</name>
</gene>
<evidence type="ECO:0000256" key="1">
    <source>
        <dbReference type="ARBA" id="ARBA00022441"/>
    </source>
</evidence>
<dbReference type="PANTHER" id="PTHR46093:SF3">
    <property type="entry name" value="ACYL-COA-BINDING DOMAIN-CONTAINING PROTEIN 4"/>
    <property type="match status" value="1"/>
</dbReference>
<dbReference type="SUPFAM" id="SSF81383">
    <property type="entry name" value="F-box domain"/>
    <property type="match status" value="1"/>
</dbReference>
<dbReference type="EMBL" id="CAXAMM010039351">
    <property type="protein sequence ID" value="CAK9085847.1"/>
    <property type="molecule type" value="Genomic_DNA"/>
</dbReference>
<dbReference type="InterPro" id="IPR015915">
    <property type="entry name" value="Kelch-typ_b-propeller"/>
</dbReference>
<protein>
    <submittedName>
        <fullName evidence="4">Acyl-CoA-binding domain-containing protein 5 (Acyl-CoA binding protein 5)</fullName>
    </submittedName>
</protein>
<dbReference type="Proteomes" id="UP001642464">
    <property type="component" value="Unassembled WGS sequence"/>
</dbReference>
<dbReference type="InterPro" id="IPR036047">
    <property type="entry name" value="F-box-like_dom_sf"/>
</dbReference>